<feature type="compositionally biased region" description="Polar residues" evidence="4">
    <location>
        <begin position="407"/>
        <end position="419"/>
    </location>
</feature>
<feature type="domain" description="Calponin-homology (CH)" evidence="5">
    <location>
        <begin position="2"/>
        <end position="108"/>
    </location>
</feature>
<dbReference type="InterPro" id="IPR036872">
    <property type="entry name" value="CH_dom_sf"/>
</dbReference>
<feature type="coiled-coil region" evidence="3">
    <location>
        <begin position="754"/>
        <end position="781"/>
    </location>
</feature>
<feature type="compositionally biased region" description="Polar residues" evidence="4">
    <location>
        <begin position="293"/>
        <end position="310"/>
    </location>
</feature>
<dbReference type="CDD" id="cd21253">
    <property type="entry name" value="CH_MICALL2"/>
    <property type="match status" value="1"/>
</dbReference>
<evidence type="ECO:0000256" key="2">
    <source>
        <dbReference type="ARBA" id="ARBA00023203"/>
    </source>
</evidence>
<keyword evidence="3" id="KW-0175">Coiled coil</keyword>
<dbReference type="InterPro" id="IPR001715">
    <property type="entry name" value="CH_dom"/>
</dbReference>
<feature type="compositionally biased region" description="Basic and acidic residues" evidence="4">
    <location>
        <begin position="237"/>
        <end position="252"/>
    </location>
</feature>
<feature type="compositionally biased region" description="Basic and acidic residues" evidence="4">
    <location>
        <begin position="369"/>
        <end position="390"/>
    </location>
</feature>
<protein>
    <submittedName>
        <fullName evidence="7">MICAL-like protein 1</fullName>
    </submittedName>
</protein>
<evidence type="ECO:0000313" key="7">
    <source>
        <dbReference type="EMBL" id="CAB3263832.1"/>
    </source>
</evidence>
<reference evidence="7" key="1">
    <citation type="submission" date="2020-04" db="EMBL/GenBank/DDBJ databases">
        <authorList>
            <person name="Neveu A P."/>
        </authorList>
    </citation>
    <scope>NUCLEOTIDE SEQUENCE</scope>
    <source>
        <tissue evidence="7">Whole embryo</tissue>
    </source>
</reference>
<dbReference type="SUPFAM" id="SSF47576">
    <property type="entry name" value="Calponin-homology domain, CH-domain"/>
    <property type="match status" value="1"/>
</dbReference>
<feature type="compositionally biased region" description="Acidic residues" evidence="4">
    <location>
        <begin position="523"/>
        <end position="553"/>
    </location>
</feature>
<organism evidence="7">
    <name type="scientific">Phallusia mammillata</name>
    <dbReference type="NCBI Taxonomy" id="59560"/>
    <lineage>
        <taxon>Eukaryota</taxon>
        <taxon>Metazoa</taxon>
        <taxon>Chordata</taxon>
        <taxon>Tunicata</taxon>
        <taxon>Ascidiacea</taxon>
        <taxon>Phlebobranchia</taxon>
        <taxon>Ascidiidae</taxon>
        <taxon>Phallusia</taxon>
    </lineage>
</organism>
<evidence type="ECO:0000256" key="3">
    <source>
        <dbReference type="SAM" id="Coils"/>
    </source>
</evidence>
<dbReference type="PANTHER" id="PTHR23167">
    <property type="entry name" value="CALPONIN HOMOLOGY DOMAIN-CONTAINING PROTEIN DDB_G0272472-RELATED"/>
    <property type="match status" value="1"/>
</dbReference>
<dbReference type="Pfam" id="PF12130">
    <property type="entry name" value="bMERB_dom"/>
    <property type="match status" value="1"/>
</dbReference>
<dbReference type="InterPro" id="IPR022735">
    <property type="entry name" value="bMERB_dom"/>
</dbReference>
<evidence type="ECO:0000256" key="4">
    <source>
        <dbReference type="SAM" id="MobiDB-lite"/>
    </source>
</evidence>
<evidence type="ECO:0000259" key="6">
    <source>
        <dbReference type="PROSITE" id="PS51848"/>
    </source>
</evidence>
<evidence type="ECO:0000259" key="5">
    <source>
        <dbReference type="PROSITE" id="PS50021"/>
    </source>
</evidence>
<dbReference type="FunFam" id="1.10.418.10:FF:000001">
    <property type="entry name" value="Actinin alpha 1"/>
    <property type="match status" value="1"/>
</dbReference>
<dbReference type="GO" id="GO:0003779">
    <property type="term" value="F:actin binding"/>
    <property type="evidence" value="ECO:0007669"/>
    <property type="project" value="UniProtKB-KW"/>
</dbReference>
<feature type="region of interest" description="Disordered" evidence="4">
    <location>
        <begin position="227"/>
        <end position="421"/>
    </location>
</feature>
<dbReference type="EMBL" id="LR787970">
    <property type="protein sequence ID" value="CAB3263832.1"/>
    <property type="molecule type" value="mRNA"/>
</dbReference>
<feature type="region of interest" description="Disordered" evidence="4">
    <location>
        <begin position="903"/>
        <end position="955"/>
    </location>
</feature>
<sequence length="955" mass="107184">MAGKMKALQLWCQQKTSGYKNVNITNMTTSWRDGLAFCALIHHYRPDLIDFDSLDKENVLHNNKLAFEIAEKELEIAALLDPEDMVAMKVPDKLSVITYVSQYYNNLNKLQPAAKGAPMKRTASPPPVKVEVKRVAKDTELTKPVLKEKVQKFSICEICKKKVHLVERYIDEGKVYHRHCHRTQSLSGIYRREGSVAMHNYMDTSATHQKPNDPPIDTKTNPFKAQVLQSKTNKASEVPKTDSSKPGKEEKPTPVSSDSKAGRHFHVTDMVSKFSTNNSEKQWIPPSKRHSRTPSPSSVSRNSTDSSELKSSPLKEPHVGSKSSPKHTWTPSSTSSVGSSKRNSTESADTKDGNPFEDAAEEPTVVAKTPDKLSVHSSPDKKVNHDKKPEPSTNANKIDLTTKDPVVNNSNNEVLSPSATKDMLPSLLKSLADVKEQKQQDKKAFLTVKNDISPTSKTEPLIKELPKVTQPPIPSSRTEIAKQEYLEKPKPQPRLSKASSNTTSDTNQDEVDYNDSLNPFADSDTEMNEEPSPDADESLNPFGEEEENEEAESSDGGNPFGEDEETYDDKTSEPQTRTENGRRTINVAGPNELRVNPFTQEYEHKKEAKAIAVAEGTPPKPPSRRKGHAPPPPQRPVTPKASPHKASEKKVLSPPSVVPPERKHKRAAPSWKNEMEKKMEKVNDANKTDGKYVAKTNLKTPSPSSAPAATKTPTPSPSSKSNKGVSRLPSKPARPAPGFGFPLVKRKVKSQMTEEEISTEMKVLDVQLKDLEKKGVKLEEVLRDDMDSAIQRAPHAFSLSFWLSCNDHKPESDQMLSDWFDLVQQKNKLVRRETDLVFLMQQQRLEQQHADVEFKIRKLLNKPDNEKTDAEKEEEAKLVEDLVKIVERRNTIINSIEEARVKEEEEDAAYDMMKKMQRDSPNDSDTTKKKKKNKVKKMFSKRKKPEKSQSSSQQE</sequence>
<dbReference type="PROSITE" id="PS50021">
    <property type="entry name" value="CH"/>
    <property type="match status" value="1"/>
</dbReference>
<proteinExistence type="evidence at transcript level"/>
<feature type="domain" description="BMERB" evidence="6">
    <location>
        <begin position="743"/>
        <end position="912"/>
    </location>
</feature>
<dbReference type="InterPro" id="IPR050540">
    <property type="entry name" value="F-actin_Monoox_Mical"/>
</dbReference>
<feature type="compositionally biased region" description="Basic residues" evidence="4">
    <location>
        <begin position="928"/>
        <end position="945"/>
    </location>
</feature>
<feature type="compositionally biased region" description="Basic and acidic residues" evidence="4">
    <location>
        <begin position="912"/>
        <end position="927"/>
    </location>
</feature>
<feature type="compositionally biased region" description="Polar residues" evidence="4">
    <location>
        <begin position="497"/>
        <end position="506"/>
    </location>
</feature>
<dbReference type="AlphaFoldDB" id="A0A6F9DK68"/>
<keyword evidence="1" id="KW-0677">Repeat</keyword>
<keyword evidence="2" id="KW-0009">Actin-binding</keyword>
<dbReference type="PANTHER" id="PTHR23167:SF90">
    <property type="entry name" value="MICAL-LIKE PROTEIN 1"/>
    <property type="match status" value="1"/>
</dbReference>
<feature type="compositionally biased region" description="Basic and acidic residues" evidence="4">
    <location>
        <begin position="479"/>
        <end position="490"/>
    </location>
</feature>
<accession>A0A6F9DK68</accession>
<gene>
    <name evidence="7" type="primary">Micall1</name>
</gene>
<dbReference type="Gene3D" id="1.10.418.10">
    <property type="entry name" value="Calponin-like domain"/>
    <property type="match status" value="1"/>
</dbReference>
<feature type="compositionally biased region" description="Low complexity" evidence="4">
    <location>
        <begin position="699"/>
        <end position="721"/>
    </location>
</feature>
<dbReference type="Pfam" id="PF00307">
    <property type="entry name" value="CH"/>
    <property type="match status" value="1"/>
</dbReference>
<evidence type="ECO:0000256" key="1">
    <source>
        <dbReference type="ARBA" id="ARBA00022737"/>
    </source>
</evidence>
<dbReference type="SMART" id="SM00033">
    <property type="entry name" value="CH"/>
    <property type="match status" value="1"/>
</dbReference>
<feature type="compositionally biased region" description="Basic and acidic residues" evidence="4">
    <location>
        <begin position="673"/>
        <end position="692"/>
    </location>
</feature>
<name>A0A6F9DK68_9ASCI</name>
<dbReference type="PROSITE" id="PS51848">
    <property type="entry name" value="BMERB"/>
    <property type="match status" value="1"/>
</dbReference>
<feature type="region of interest" description="Disordered" evidence="4">
    <location>
        <begin position="445"/>
        <end position="742"/>
    </location>
</feature>
<dbReference type="SMART" id="SM01203">
    <property type="entry name" value="DUF3585"/>
    <property type="match status" value="1"/>
</dbReference>
<feature type="compositionally biased region" description="Low complexity" evidence="4">
    <location>
        <begin position="328"/>
        <end position="342"/>
    </location>
</feature>